<dbReference type="PANTHER" id="PTHR35803:SF2">
    <property type="entry name" value="RETAINING ALPHA-GALACTOSIDASE"/>
    <property type="match status" value="1"/>
</dbReference>
<organism evidence="6">
    <name type="scientific">hydrothermal vent metagenome</name>
    <dbReference type="NCBI Taxonomy" id="652676"/>
    <lineage>
        <taxon>unclassified sequences</taxon>
        <taxon>metagenomes</taxon>
        <taxon>ecological metagenomes</taxon>
    </lineage>
</organism>
<dbReference type="InterPro" id="IPR014718">
    <property type="entry name" value="GH-type_carb-bd"/>
</dbReference>
<dbReference type="PANTHER" id="PTHR35803">
    <property type="entry name" value="GLUCAN 1,4-ALPHA-GLUCOSIDASE SUSB-RELATED"/>
    <property type="match status" value="1"/>
</dbReference>
<evidence type="ECO:0000259" key="4">
    <source>
        <dbReference type="Pfam" id="PF14508"/>
    </source>
</evidence>
<dbReference type="AlphaFoldDB" id="A0A3B0TPU8"/>
<feature type="domain" description="Glycosyl-hydrolase 97 N-terminal" evidence="4">
    <location>
        <begin position="25"/>
        <end position="281"/>
    </location>
</feature>
<dbReference type="InterPro" id="IPR013780">
    <property type="entry name" value="Glyco_hydro_b"/>
</dbReference>
<dbReference type="Pfam" id="PF14508">
    <property type="entry name" value="GH97_N"/>
    <property type="match status" value="1"/>
</dbReference>
<dbReference type="GO" id="GO:0030246">
    <property type="term" value="F:carbohydrate binding"/>
    <property type="evidence" value="ECO:0007669"/>
    <property type="project" value="InterPro"/>
</dbReference>
<dbReference type="InterPro" id="IPR013785">
    <property type="entry name" value="Aldolase_TIM"/>
</dbReference>
<dbReference type="InterPro" id="IPR052720">
    <property type="entry name" value="Glycosyl_hydrolase_97"/>
</dbReference>
<dbReference type="InterPro" id="IPR029486">
    <property type="entry name" value="GH97_N"/>
</dbReference>
<dbReference type="InterPro" id="IPR029483">
    <property type="entry name" value="GH97_C"/>
</dbReference>
<dbReference type="Gene3D" id="3.20.20.70">
    <property type="entry name" value="Aldolase class I"/>
    <property type="match status" value="1"/>
</dbReference>
<feature type="domain" description="Glycosyl-hydrolase 97 catalytic" evidence="3">
    <location>
        <begin position="300"/>
        <end position="452"/>
    </location>
</feature>
<evidence type="ECO:0000256" key="2">
    <source>
        <dbReference type="ARBA" id="ARBA00023295"/>
    </source>
</evidence>
<protein>
    <submittedName>
        <fullName evidence="6">Alpha-glucosidase</fullName>
        <ecNumber evidence="6">3.2.1.20</ecNumber>
    </submittedName>
</protein>
<evidence type="ECO:0000313" key="6">
    <source>
        <dbReference type="EMBL" id="VAW15427.1"/>
    </source>
</evidence>
<keyword evidence="1 6" id="KW-0378">Hydrolase</keyword>
<dbReference type="InterPro" id="IPR017853">
    <property type="entry name" value="GH"/>
</dbReference>
<evidence type="ECO:0000256" key="1">
    <source>
        <dbReference type="ARBA" id="ARBA00022801"/>
    </source>
</evidence>
<dbReference type="GO" id="GO:0004558">
    <property type="term" value="F:alpha-1,4-glucosidase activity"/>
    <property type="evidence" value="ECO:0007669"/>
    <property type="project" value="UniProtKB-EC"/>
</dbReference>
<dbReference type="Gene3D" id="2.70.98.10">
    <property type="match status" value="1"/>
</dbReference>
<dbReference type="EMBL" id="UOEP01000047">
    <property type="protein sequence ID" value="VAW15427.1"/>
    <property type="molecule type" value="Genomic_DNA"/>
</dbReference>
<accession>A0A3B0TPU8</accession>
<dbReference type="Pfam" id="PF14509">
    <property type="entry name" value="GH97_C"/>
    <property type="match status" value="1"/>
</dbReference>
<dbReference type="EC" id="3.2.1.20" evidence="6"/>
<dbReference type="InterPro" id="IPR019563">
    <property type="entry name" value="GH97_catalytic"/>
</dbReference>
<gene>
    <name evidence="6" type="ORF">MNBD_BACTEROID01-685</name>
</gene>
<feature type="domain" description="Glycosyl-hydrolase 97 C-terminal oligomerisation" evidence="5">
    <location>
        <begin position="551"/>
        <end position="644"/>
    </location>
</feature>
<dbReference type="Gene3D" id="2.60.40.1180">
    <property type="entry name" value="Golgi alpha-mannosidase II"/>
    <property type="match status" value="1"/>
</dbReference>
<sequence length="648" mass="72693">MKYKQIIFLLAAFLCLNASAKDFLVESPDKSLILKVEVGEGISWSVALDGKQLIDSSVVALQLNNEVLGVNPKVAKSAIKRINETSQAIVNYKFSNVIDRCNELLLAFKGKYSLRFRVYDNGIAYRFETARKGGLIVKGEKMEINFAGNCSVFFPEEESFFSHYERLYLDTTLNAISEAQMCSLPALVAAPGGVKIGITETGQSDYPAMFLKGTGGNALTATFPAVPLELKQVGDRKEELVKQAGYIAKTSASRVFPWRCIMIAREDKELIENNIPYILAERNVIKDVSWIKPGKVAWDWWNANNIYGVDFKSGVNTETYKYYIDFAAKYGLEYIILDEGWSNTTRLNEVVPGMDIQELVGYGNSKGVGVILWVLWKPLYENLEEYLDTFAKWGVVGVKVDFMQRADQLMVDYYEGIAAEAAKRKMLVDFHGAFKPNGLQRKYPNVINFEGVFGAEQNKWSYELTPSHNVTLPFTRMLAGPLDYTPGAMRNETAKGFSANFDNPMSQGTRCHQAAMYVIYEAPLQMLCDNPSHYLRDPEYTGFIAKMPTLWDETVALEGKVKEYLIVARRNGNDWYIGGMNDWTARDFEVDLSFLGTGDWAIEYVADGINAGRYPADYILRKGKLGSKKLKISMAPGGGYAAILKKLN</sequence>
<dbReference type="Pfam" id="PF10566">
    <property type="entry name" value="Glyco_hydro_97"/>
    <property type="match status" value="1"/>
</dbReference>
<keyword evidence="2 6" id="KW-0326">Glycosidase</keyword>
<reference evidence="6" key="1">
    <citation type="submission" date="2018-06" db="EMBL/GenBank/DDBJ databases">
        <authorList>
            <person name="Zhirakovskaya E."/>
        </authorList>
    </citation>
    <scope>NUCLEOTIDE SEQUENCE</scope>
</reference>
<name>A0A3B0TPU8_9ZZZZ</name>
<evidence type="ECO:0000259" key="5">
    <source>
        <dbReference type="Pfam" id="PF14509"/>
    </source>
</evidence>
<dbReference type="SUPFAM" id="SSF51445">
    <property type="entry name" value="(Trans)glycosidases"/>
    <property type="match status" value="1"/>
</dbReference>
<evidence type="ECO:0000259" key="3">
    <source>
        <dbReference type="Pfam" id="PF10566"/>
    </source>
</evidence>
<proteinExistence type="predicted"/>